<dbReference type="InterPro" id="IPR001926">
    <property type="entry name" value="TrpB-like_PALP"/>
</dbReference>
<keyword evidence="3 5" id="KW-0663">Pyridoxal phosphate</keyword>
<gene>
    <name evidence="7" type="primary">dcyD</name>
    <name evidence="7" type="ORF">PTI45_01584</name>
</gene>
<dbReference type="PIRSF" id="PIRSF006278">
    <property type="entry name" value="ACCD_DCysDesulf"/>
    <property type="match status" value="1"/>
</dbReference>
<evidence type="ECO:0000259" key="6">
    <source>
        <dbReference type="Pfam" id="PF00291"/>
    </source>
</evidence>
<dbReference type="EC" id="4.4.1.15" evidence="7"/>
<comment type="caution">
    <text evidence="7">The sequence shown here is derived from an EMBL/GenBank/DDBJ whole genome shotgun (WGS) entry which is preliminary data.</text>
</comment>
<dbReference type="RefSeq" id="WP_069327017.1">
    <property type="nucleotide sequence ID" value="NZ_MDER01000032.1"/>
</dbReference>
<protein>
    <submittedName>
        <fullName evidence="7">D-cysteine desulfhydrase</fullName>
        <ecNumber evidence="7">4.4.1.15</ecNumber>
    </submittedName>
</protein>
<evidence type="ECO:0000256" key="2">
    <source>
        <dbReference type="ARBA" id="ARBA00008639"/>
    </source>
</evidence>
<dbReference type="PANTHER" id="PTHR43780:SF2">
    <property type="entry name" value="1-AMINOCYCLOPROPANE-1-CARBOXYLATE DEAMINASE-RELATED"/>
    <property type="match status" value="1"/>
</dbReference>
<evidence type="ECO:0000256" key="3">
    <source>
        <dbReference type="ARBA" id="ARBA00022898"/>
    </source>
</evidence>
<evidence type="ECO:0000256" key="1">
    <source>
        <dbReference type="ARBA" id="ARBA00001933"/>
    </source>
</evidence>
<dbReference type="GO" id="GO:0019148">
    <property type="term" value="F:D-cysteine desulfhydrase activity"/>
    <property type="evidence" value="ECO:0007669"/>
    <property type="project" value="UniProtKB-EC"/>
</dbReference>
<sequence>MITIPERIILANLPTKIEKLERISAQLQGPSIYIKRDDQTGTELSGNKIRKLEYCIREAIDQGCDTLITCGGIQSNHCRATAAAAAKLGLKAIVVLRGHDPDTYEGNLLLDHLLGAEVRWISSEDYRDHRMDIMHTIADEVSAKGQQAYVIPEGASSGIGAFGYFSALQEIVQQEQELGISFDAVIVAVGSGGTHGGLLLAQQLLPTSHRIIGINVCDDEDYFIKAITTVIEESAHYLDQSVTIPTEAIEIIDGYVGKGYAQSQPQELQCIKDLASLEGVILDPVYTGKAFYGLVEEIRKGTFQDLQNILFIHTGGLYGLFPHSASFEF</sequence>
<accession>A0A1E3L5Z3</accession>
<dbReference type="PATRIC" id="fig|1886670.3.peg.1611"/>
<keyword evidence="8" id="KW-1185">Reference proteome</keyword>
<feature type="modified residue" description="N6-(pyridoxal phosphate)lysine" evidence="5">
    <location>
        <position position="48"/>
    </location>
</feature>
<evidence type="ECO:0000256" key="4">
    <source>
        <dbReference type="PIRSR" id="PIRSR006278-1"/>
    </source>
</evidence>
<reference evidence="7 8" key="1">
    <citation type="submission" date="2016-08" db="EMBL/GenBank/DDBJ databases">
        <title>Genome sequencing of Paenibacillus sp. TI45-13ar, isolated from Korean traditional nuruk.</title>
        <authorList>
            <person name="Kim S.-J."/>
        </authorList>
    </citation>
    <scope>NUCLEOTIDE SEQUENCE [LARGE SCALE GENOMIC DNA]</scope>
    <source>
        <strain evidence="7 8">TI45-13ar</strain>
    </source>
</reference>
<dbReference type="Pfam" id="PF00291">
    <property type="entry name" value="PALP"/>
    <property type="match status" value="1"/>
</dbReference>
<dbReference type="GO" id="GO:1901605">
    <property type="term" value="P:alpha-amino acid metabolic process"/>
    <property type="evidence" value="ECO:0007669"/>
    <property type="project" value="UniProtKB-ARBA"/>
</dbReference>
<comment type="cofactor">
    <cofactor evidence="1">
        <name>pyridoxal 5'-phosphate</name>
        <dbReference type="ChEBI" id="CHEBI:597326"/>
    </cofactor>
</comment>
<evidence type="ECO:0000256" key="5">
    <source>
        <dbReference type="PIRSR" id="PIRSR006278-2"/>
    </source>
</evidence>
<feature type="active site" description="Nucleophile" evidence="4">
    <location>
        <position position="75"/>
    </location>
</feature>
<dbReference type="AlphaFoldDB" id="A0A1E3L5Z3"/>
<dbReference type="SUPFAM" id="SSF53686">
    <property type="entry name" value="Tryptophan synthase beta subunit-like PLP-dependent enzymes"/>
    <property type="match status" value="1"/>
</dbReference>
<dbReference type="PANTHER" id="PTHR43780">
    <property type="entry name" value="1-AMINOCYCLOPROPANE-1-CARBOXYLATE DEAMINASE-RELATED"/>
    <property type="match status" value="1"/>
</dbReference>
<dbReference type="Proteomes" id="UP000094578">
    <property type="component" value="Unassembled WGS sequence"/>
</dbReference>
<name>A0A1E3L5Z3_9BACL</name>
<keyword evidence="7" id="KW-0456">Lyase</keyword>
<dbReference type="InterPro" id="IPR036052">
    <property type="entry name" value="TrpB-like_PALP_sf"/>
</dbReference>
<dbReference type="STRING" id="1886670.PTI45_01584"/>
<dbReference type="InterPro" id="IPR027278">
    <property type="entry name" value="ACCD_DCysDesulf"/>
</dbReference>
<dbReference type="Gene3D" id="3.40.50.1100">
    <property type="match status" value="2"/>
</dbReference>
<proteinExistence type="inferred from homology"/>
<organism evidence="7 8">
    <name type="scientific">Paenibacillus nuruki</name>
    <dbReference type="NCBI Taxonomy" id="1886670"/>
    <lineage>
        <taxon>Bacteria</taxon>
        <taxon>Bacillati</taxon>
        <taxon>Bacillota</taxon>
        <taxon>Bacilli</taxon>
        <taxon>Bacillales</taxon>
        <taxon>Paenibacillaceae</taxon>
        <taxon>Paenibacillus</taxon>
    </lineage>
</organism>
<evidence type="ECO:0000313" key="8">
    <source>
        <dbReference type="Proteomes" id="UP000094578"/>
    </source>
</evidence>
<feature type="domain" description="Tryptophan synthase beta chain-like PALP" evidence="6">
    <location>
        <begin position="11"/>
        <end position="315"/>
    </location>
</feature>
<dbReference type="NCBIfam" id="TIGR01275">
    <property type="entry name" value="ACC_deam_rel"/>
    <property type="match status" value="1"/>
</dbReference>
<dbReference type="EMBL" id="MDER01000032">
    <property type="protein sequence ID" value="ODP29073.1"/>
    <property type="molecule type" value="Genomic_DNA"/>
</dbReference>
<dbReference type="InterPro" id="IPR005966">
    <property type="entry name" value="D-Cys_desShydrase"/>
</dbReference>
<evidence type="ECO:0000313" key="7">
    <source>
        <dbReference type="EMBL" id="ODP29073.1"/>
    </source>
</evidence>
<comment type="similarity">
    <text evidence="2">Belongs to the ACC deaminase/D-cysteine desulfhydrase family.</text>
</comment>